<gene>
    <name evidence="1" type="primary">dapE</name>
    <name evidence="1" type="ORF">CAGA_02540</name>
</gene>
<dbReference type="PANTHER" id="PTHR43808">
    <property type="entry name" value="ACETYLORNITHINE DEACETYLASE"/>
    <property type="match status" value="1"/>
</dbReference>
<dbReference type="InterPro" id="IPR050072">
    <property type="entry name" value="Peptidase_M20A"/>
</dbReference>
<dbReference type="OrthoDB" id="9815360at2"/>
<proteinExistence type="predicted"/>
<dbReference type="RefSeq" id="WP_135656886.1">
    <property type="nucleotide sequence ID" value="NZ_JAJUFJ010000004.1"/>
</dbReference>
<dbReference type="InterPro" id="IPR002933">
    <property type="entry name" value="Peptidase_M20"/>
</dbReference>
<dbReference type="Gene3D" id="3.40.630.10">
    <property type="entry name" value="Zn peptidases"/>
    <property type="match status" value="1"/>
</dbReference>
<name>A0A4Z0YD79_9FIRM</name>
<dbReference type="PANTHER" id="PTHR43808:SF27">
    <property type="entry name" value="PROTEIN ROCB"/>
    <property type="match status" value="1"/>
</dbReference>
<keyword evidence="2" id="KW-1185">Reference proteome</keyword>
<evidence type="ECO:0000313" key="2">
    <source>
        <dbReference type="Proteomes" id="UP000297714"/>
    </source>
</evidence>
<dbReference type="SUPFAM" id="SSF53187">
    <property type="entry name" value="Zn-dependent exopeptidases"/>
    <property type="match status" value="1"/>
</dbReference>
<dbReference type="AlphaFoldDB" id="A0A4Z0YD79"/>
<protein>
    <submittedName>
        <fullName evidence="1">Succinyl-diaminopimelate desuccinylase</fullName>
        <ecNumber evidence="1">3.5.1.18</ecNumber>
    </submittedName>
</protein>
<dbReference type="PIRSF" id="PIRSF010386">
    <property type="entry name" value="RocB"/>
    <property type="match status" value="1"/>
</dbReference>
<dbReference type="GO" id="GO:0009014">
    <property type="term" value="F:succinyl-diaminopimelate desuccinylase activity"/>
    <property type="evidence" value="ECO:0007669"/>
    <property type="project" value="UniProtKB-EC"/>
</dbReference>
<sequence length="537" mass="61051">MRRKELDSEEMLRFLLDFCAVNTINGREGCENNGTKFLYESLKTIPYFQENPECLFLQMVEGDPLKRKNLVAFLKANPTTKKTIILSGHIDTVDTEACGPLKDLAFQPLQYTQALSKADIREEIRSELQSGEYLAGRGVADMKSGLAAQWAVMKYYALHMEKLRVNLLWIPVVDEENNANGIHQAVEYFCSLRDEKYEFLCCIDSEPTITPESKECGRIYLGTIGMVTPFVLAVGKESHVGEYFEGISAALMAFHLGIAIENNPEFTEIYMEKKYPPICCLRTMDFRKSYSVTVPNRFAMYFNYLFVRKRPGDILHLIRQLAVSSAKNALEQANTGKKAVKIRTFEELCTEYEQKSGRSHEEGLKAFIRRCPQDMDIQDCCLHFVNELCGEVQLEGPAFVIGFLPPYCPSRVNLRISEKERKVEAIAEQLIEARKEEGIDIRLSEVYEGISDLSELGFQGDDEDISLLRKNLVGLNVGTPYPLEKMQQLDIPVINIGPIGKDAHKRGERLYLPYFQDVLPGLLLDFIEKMQSDEGKS</sequence>
<dbReference type="EMBL" id="SRMQ01000001">
    <property type="protein sequence ID" value="TGJ77848.1"/>
    <property type="molecule type" value="Genomic_DNA"/>
</dbReference>
<accession>A0A4Z0YD79</accession>
<dbReference type="Pfam" id="PF01546">
    <property type="entry name" value="Peptidase_M20"/>
    <property type="match status" value="1"/>
</dbReference>
<dbReference type="EC" id="3.5.1.18" evidence="1"/>
<dbReference type="InterPro" id="IPR012166">
    <property type="entry name" value="Uncharacterised_RocB"/>
</dbReference>
<evidence type="ECO:0000313" key="1">
    <source>
        <dbReference type="EMBL" id="TGJ77848.1"/>
    </source>
</evidence>
<organism evidence="1 2">
    <name type="scientific">Caproiciproducens galactitolivorans</name>
    <dbReference type="NCBI Taxonomy" id="642589"/>
    <lineage>
        <taxon>Bacteria</taxon>
        <taxon>Bacillati</taxon>
        <taxon>Bacillota</taxon>
        <taxon>Clostridia</taxon>
        <taxon>Eubacteriales</taxon>
        <taxon>Acutalibacteraceae</taxon>
        <taxon>Caproiciproducens</taxon>
    </lineage>
</organism>
<dbReference type="Proteomes" id="UP000297714">
    <property type="component" value="Unassembled WGS sequence"/>
</dbReference>
<keyword evidence="1" id="KW-0378">Hydrolase</keyword>
<reference evidence="1 2" key="1">
    <citation type="submission" date="2019-04" db="EMBL/GenBank/DDBJ databases">
        <authorList>
            <person name="Poehlein A."/>
            <person name="Bengelsdorf F.R."/>
            <person name="Duerre P."/>
            <person name="Daniel R."/>
        </authorList>
    </citation>
    <scope>NUCLEOTIDE SEQUENCE [LARGE SCALE GENOMIC DNA]</scope>
    <source>
        <strain evidence="1 2">BS-1</strain>
    </source>
</reference>
<comment type="caution">
    <text evidence="1">The sequence shown here is derived from an EMBL/GenBank/DDBJ whole genome shotgun (WGS) entry which is preliminary data.</text>
</comment>